<evidence type="ECO:0000256" key="1">
    <source>
        <dbReference type="SAM" id="SignalP"/>
    </source>
</evidence>
<dbReference type="InterPro" id="IPR020349">
    <property type="entry name" value="Uncharacterised_14.7kDa"/>
</dbReference>
<dbReference type="Pfam" id="PF17267">
    <property type="entry name" value="DUF5333"/>
    <property type="match status" value="1"/>
</dbReference>
<reference evidence="2 3" key="1">
    <citation type="submission" date="2018-11" db="EMBL/GenBank/DDBJ databases">
        <authorList>
            <person name="Criscuolo A."/>
        </authorList>
    </citation>
    <scope>NUCLEOTIDE SEQUENCE [LARGE SCALE GENOMIC DNA]</scope>
    <source>
        <strain evidence="2">ACIP111625</strain>
    </source>
</reference>
<keyword evidence="3" id="KW-1185">Reference proteome</keyword>
<proteinExistence type="predicted"/>
<dbReference type="AlphaFoldDB" id="A0A3P5XAY0"/>
<dbReference type="Proteomes" id="UP000277498">
    <property type="component" value="Unassembled WGS sequence"/>
</dbReference>
<sequence>MMKSLKIAALSLLMAAPALAREPINKEAYINQTLLQGFIADQIADNCPTMKPRKLRALNELVKLRDYALTKGYSRAEVKAFVESKTEKARGKAEAAAWLKKQGAVPGKASAYCAVGEAEIAKNSLIGQLLRSTR</sequence>
<keyword evidence="1" id="KW-0732">Signal</keyword>
<gene>
    <name evidence="2" type="ORF">XINFAN_03076</name>
</gene>
<feature type="chain" id="PRO_5018035828" description="DUF5333 domain-containing protein" evidence="1">
    <location>
        <begin position="21"/>
        <end position="134"/>
    </location>
</feature>
<accession>A0A3P5XAY0</accession>
<protein>
    <recommendedName>
        <fullName evidence="4">DUF5333 domain-containing protein</fullName>
    </recommendedName>
</protein>
<feature type="signal peptide" evidence="1">
    <location>
        <begin position="1"/>
        <end position="20"/>
    </location>
</feature>
<evidence type="ECO:0008006" key="4">
    <source>
        <dbReference type="Google" id="ProtNLM"/>
    </source>
</evidence>
<evidence type="ECO:0000313" key="3">
    <source>
        <dbReference type="Proteomes" id="UP000277498"/>
    </source>
</evidence>
<organism evidence="2 3">
    <name type="scientific">Pseudogemmobacter humi</name>
    <dbReference type="NCBI Taxonomy" id="2483812"/>
    <lineage>
        <taxon>Bacteria</taxon>
        <taxon>Pseudomonadati</taxon>
        <taxon>Pseudomonadota</taxon>
        <taxon>Alphaproteobacteria</taxon>
        <taxon>Rhodobacterales</taxon>
        <taxon>Paracoccaceae</taxon>
        <taxon>Pseudogemmobacter</taxon>
    </lineage>
</organism>
<dbReference type="EMBL" id="UXAW01000087">
    <property type="protein sequence ID" value="VDC31704.1"/>
    <property type="molecule type" value="Genomic_DNA"/>
</dbReference>
<name>A0A3P5XAY0_9RHOB</name>
<evidence type="ECO:0000313" key="2">
    <source>
        <dbReference type="EMBL" id="VDC31704.1"/>
    </source>
</evidence>